<sequence length="308" mass="35139">RNLEEVIKLIKKHEAFEKSSAAQEERFQALEKLTTFELKEMQRKQEEEEKRRRILKGPSPKASPEKAETTFPAEGARLETSLGSEIEDSSNVQQTTDRHGTIVSPSRQSTLVTRKQEQTDTARHPKVLQVSESPSWRLSLTRHRHFDPLDSPGKESGEGFEGHLIRKHTYETFNRKASTRSWDKLYTVLRGNQLSFYKDQRHREENELFRGEKPINLQGCSVVVAAEYTKRRFVLSLRTPTGAEYLFQARDDDDLQRWLERLSSATGTQEPEISQAAAAPRSATMPAPSAETAAAPKKKAGFFTLKKK</sequence>
<evidence type="ECO:0000313" key="3">
    <source>
        <dbReference type="Proteomes" id="UP000887565"/>
    </source>
</evidence>
<feature type="compositionally biased region" description="Basic and acidic residues" evidence="1">
    <location>
        <begin position="41"/>
        <end position="51"/>
    </location>
</feature>
<accession>A0A915IT01</accession>
<dbReference type="GO" id="GO:0005543">
    <property type="term" value="F:phospholipid binding"/>
    <property type="evidence" value="ECO:0007669"/>
    <property type="project" value="InterPro"/>
</dbReference>
<dbReference type="PRINTS" id="PR00683">
    <property type="entry name" value="SPECTRINPH"/>
</dbReference>
<dbReference type="WBParaSite" id="nRc.2.0.1.t17329-RA">
    <property type="protein sequence ID" value="nRc.2.0.1.t17329-RA"/>
    <property type="gene ID" value="nRc.2.0.1.g17329"/>
</dbReference>
<dbReference type="InterPro" id="IPR001849">
    <property type="entry name" value="PH_domain"/>
</dbReference>
<dbReference type="Gene3D" id="2.30.29.30">
    <property type="entry name" value="Pleckstrin-homology domain (PH domain)/Phosphotyrosine-binding domain (PTB)"/>
    <property type="match status" value="1"/>
</dbReference>
<dbReference type="PANTHER" id="PTHR23175">
    <property type="entry name" value="PDZ DOMAIN-CONTAINING PROTEIN"/>
    <property type="match status" value="1"/>
</dbReference>
<dbReference type="InterPro" id="IPR011993">
    <property type="entry name" value="PH-like_dom_sf"/>
</dbReference>
<dbReference type="Gene3D" id="1.20.58.60">
    <property type="match status" value="1"/>
</dbReference>
<dbReference type="CDD" id="cd10571">
    <property type="entry name" value="PH_beta_spectrin"/>
    <property type="match status" value="1"/>
</dbReference>
<feature type="compositionally biased region" description="Low complexity" evidence="1">
    <location>
        <begin position="274"/>
        <end position="290"/>
    </location>
</feature>
<feature type="region of interest" description="Disordered" evidence="1">
    <location>
        <begin position="265"/>
        <end position="308"/>
    </location>
</feature>
<protein>
    <submittedName>
        <fullName evidence="4">PH domain-containing protein</fullName>
    </submittedName>
</protein>
<dbReference type="Proteomes" id="UP000887565">
    <property type="component" value="Unplaced"/>
</dbReference>
<evidence type="ECO:0000256" key="1">
    <source>
        <dbReference type="SAM" id="MobiDB-lite"/>
    </source>
</evidence>
<name>A0A915IT01_ROMCU</name>
<dbReference type="FunFam" id="2.30.29.30:FF:000024">
    <property type="entry name" value="Spectrin beta chain"/>
    <property type="match status" value="1"/>
</dbReference>
<dbReference type="SMART" id="SM00233">
    <property type="entry name" value="PH"/>
    <property type="match status" value="1"/>
</dbReference>
<dbReference type="Pfam" id="PF00169">
    <property type="entry name" value="PH"/>
    <property type="match status" value="1"/>
</dbReference>
<proteinExistence type="predicted"/>
<dbReference type="PROSITE" id="PS50003">
    <property type="entry name" value="PH_DOMAIN"/>
    <property type="match status" value="1"/>
</dbReference>
<dbReference type="PANTHER" id="PTHR23175:SF23">
    <property type="entry name" value="PDZ DOMAIN-CONTAINING PROTEIN"/>
    <property type="match status" value="1"/>
</dbReference>
<dbReference type="SUPFAM" id="SSF50729">
    <property type="entry name" value="PH domain-like"/>
    <property type="match status" value="1"/>
</dbReference>
<organism evidence="3 4">
    <name type="scientific">Romanomermis culicivorax</name>
    <name type="common">Nematode worm</name>
    <dbReference type="NCBI Taxonomy" id="13658"/>
    <lineage>
        <taxon>Eukaryota</taxon>
        <taxon>Metazoa</taxon>
        <taxon>Ecdysozoa</taxon>
        <taxon>Nematoda</taxon>
        <taxon>Enoplea</taxon>
        <taxon>Dorylaimia</taxon>
        <taxon>Mermithida</taxon>
        <taxon>Mermithoidea</taxon>
        <taxon>Mermithidae</taxon>
        <taxon>Romanomermis</taxon>
    </lineage>
</organism>
<evidence type="ECO:0000259" key="2">
    <source>
        <dbReference type="PROSITE" id="PS50003"/>
    </source>
</evidence>
<dbReference type="InterPro" id="IPR001605">
    <property type="entry name" value="PH_dom-spectrin-type"/>
</dbReference>
<feature type="domain" description="PH" evidence="2">
    <location>
        <begin position="157"/>
        <end position="267"/>
    </location>
</feature>
<dbReference type="OMA" id="RRERTHP"/>
<reference evidence="4" key="1">
    <citation type="submission" date="2022-11" db="UniProtKB">
        <authorList>
            <consortium name="WormBaseParasite"/>
        </authorList>
    </citation>
    <scope>IDENTIFICATION</scope>
</reference>
<dbReference type="AlphaFoldDB" id="A0A915IT01"/>
<feature type="compositionally biased region" description="Basic residues" evidence="1">
    <location>
        <begin position="296"/>
        <end position="308"/>
    </location>
</feature>
<keyword evidence="3" id="KW-1185">Reference proteome</keyword>
<feature type="region of interest" description="Disordered" evidence="1">
    <location>
        <begin position="41"/>
        <end position="101"/>
    </location>
</feature>
<evidence type="ECO:0000313" key="4">
    <source>
        <dbReference type="WBParaSite" id="nRc.2.0.1.t17329-RA"/>
    </source>
</evidence>